<sequence>MNTRDVIRLMGRRTALRYGLAGVVAATLAACSRNGDSTSIKFQTLDAFLQGAWAFEAETGDRAKITVQAGGNWVVTGGEEDNPWSEHGTWSLAAGNLSMAIKRQEPYIVHDLPKEAEKALAGSYTISGGLTDGQDKGYRKMQVSYSKNKVVLTFPDYVEAGRTRVVTCTRVPEAP</sequence>
<evidence type="ECO:0000313" key="1">
    <source>
        <dbReference type="EMBL" id="GAA0279797.1"/>
    </source>
</evidence>
<proteinExistence type="predicted"/>
<dbReference type="Proteomes" id="UP001501867">
    <property type="component" value="Unassembled WGS sequence"/>
</dbReference>
<protein>
    <recommendedName>
        <fullName evidence="3">Lipoprotein</fullName>
    </recommendedName>
</protein>
<accession>A0ABP3EYD0</accession>
<comment type="caution">
    <text evidence="1">The sequence shown here is derived from an EMBL/GenBank/DDBJ whole genome shotgun (WGS) entry which is preliminary data.</text>
</comment>
<keyword evidence="2" id="KW-1185">Reference proteome</keyword>
<dbReference type="EMBL" id="BAAABV010000011">
    <property type="protein sequence ID" value="GAA0279797.1"/>
    <property type="molecule type" value="Genomic_DNA"/>
</dbReference>
<evidence type="ECO:0008006" key="3">
    <source>
        <dbReference type="Google" id="ProtNLM"/>
    </source>
</evidence>
<name>A0ABP3EYD0_9ACTN</name>
<reference evidence="2" key="1">
    <citation type="journal article" date="2019" name="Int. J. Syst. Evol. Microbiol.">
        <title>The Global Catalogue of Microorganisms (GCM) 10K type strain sequencing project: providing services to taxonomists for standard genome sequencing and annotation.</title>
        <authorList>
            <consortium name="The Broad Institute Genomics Platform"/>
            <consortium name="The Broad Institute Genome Sequencing Center for Infectious Disease"/>
            <person name="Wu L."/>
            <person name="Ma J."/>
        </authorList>
    </citation>
    <scope>NUCLEOTIDE SEQUENCE [LARGE SCALE GENOMIC DNA]</scope>
    <source>
        <strain evidence="2">JCM 4505</strain>
    </source>
</reference>
<dbReference type="RefSeq" id="WP_344154984.1">
    <property type="nucleotide sequence ID" value="NZ_BAAABV010000011.1"/>
</dbReference>
<dbReference type="PROSITE" id="PS51257">
    <property type="entry name" value="PROKAR_LIPOPROTEIN"/>
    <property type="match status" value="1"/>
</dbReference>
<gene>
    <name evidence="1" type="ORF">GCM10010302_16900</name>
</gene>
<organism evidence="1 2">
    <name type="scientific">Streptomyces polychromogenes</name>
    <dbReference type="NCBI Taxonomy" id="67342"/>
    <lineage>
        <taxon>Bacteria</taxon>
        <taxon>Bacillati</taxon>
        <taxon>Actinomycetota</taxon>
        <taxon>Actinomycetes</taxon>
        <taxon>Kitasatosporales</taxon>
        <taxon>Streptomycetaceae</taxon>
        <taxon>Streptomyces</taxon>
    </lineage>
</organism>
<evidence type="ECO:0000313" key="2">
    <source>
        <dbReference type="Proteomes" id="UP001501867"/>
    </source>
</evidence>